<dbReference type="Proteomes" id="UP001159363">
    <property type="component" value="Chromosome 13"/>
</dbReference>
<reference evidence="1 2" key="1">
    <citation type="submission" date="2023-02" db="EMBL/GenBank/DDBJ databases">
        <title>LHISI_Scaffold_Assembly.</title>
        <authorList>
            <person name="Stuart O.P."/>
            <person name="Cleave R."/>
            <person name="Magrath M.J.L."/>
            <person name="Mikheyev A.S."/>
        </authorList>
    </citation>
    <scope>NUCLEOTIDE SEQUENCE [LARGE SCALE GENOMIC DNA]</scope>
    <source>
        <strain evidence="1">Daus_M_001</strain>
        <tissue evidence="1">Leg muscle</tissue>
    </source>
</reference>
<evidence type="ECO:0000313" key="2">
    <source>
        <dbReference type="Proteomes" id="UP001159363"/>
    </source>
</evidence>
<gene>
    <name evidence="1" type="ORF">PR048_030297</name>
</gene>
<sequence length="723" mass="79931">MCCSGRGWGWGVGEVDDMHKRTIQKGFGARSTTEEGHTRNKGVARKFYKTDLVSNPERLSERYAIVVSANAQQASWDVQLCRRHMEKDAFRCSALPSYRRRIRQPGLIPWLVERMPAYRGVWQCESRSRQLAVLIIARPTSASPRQRRKFYHRTDNFTEVEWRSGVAFMWVCPFAVWLLETLEHGPYVWLATTCCERLPGWLHCWLASTLPDADWRMAFRHATGVGEIWAALNIEVLRANKGEARRVWRYARMQGRGKREIPGKPADQRHRAGGSCWWRGRGYVAFSLELSLAAAAQNLHFSLTTILALDTSLSAYIPLTFPLDRNCRERWIILASFCSFASKSYCAPEVSLDTPELMVGTTVPSNSYGAVPAVTRLLRMGCPAVVLPSTPSAVTPTSLPASTDSSTVQSFQIGVVPSTSSAATPTSLPASTASSTVQSFQIGVVSSTSSAVTPRKFLMDPSIFSADVGGRDDFPADGGTAGWEDRPGRGGGLWLRQPVLEVTSITNESEEGIQVPLSDVVRGVSAAIVVPPAVVYRINQEVGFKDGTLKSFSNPHKRRAKRQMKTNIDDFDIQIVRWTINNSHVIDKCRPIVGAAGGQDNCKRVYTEVTFAIGSELVMLALDGSEPIADLQGNKTQIPHCQLPLEAAVVWWSDYSPPTKANRARSPAGSPDFRTWESCRMMPLVGGDFSGISRFPRHFSSGATPCSLQSPSSFSQHLAVKRR</sequence>
<name>A0ABQ9G9D0_9NEOP</name>
<evidence type="ECO:0000313" key="1">
    <source>
        <dbReference type="EMBL" id="KAJ8868757.1"/>
    </source>
</evidence>
<dbReference type="EMBL" id="JARBHB010000014">
    <property type="protein sequence ID" value="KAJ8868757.1"/>
    <property type="molecule type" value="Genomic_DNA"/>
</dbReference>
<proteinExistence type="predicted"/>
<protein>
    <submittedName>
        <fullName evidence="1">Uncharacterized protein</fullName>
    </submittedName>
</protein>
<comment type="caution">
    <text evidence="1">The sequence shown here is derived from an EMBL/GenBank/DDBJ whole genome shotgun (WGS) entry which is preliminary data.</text>
</comment>
<organism evidence="1 2">
    <name type="scientific">Dryococelus australis</name>
    <dbReference type="NCBI Taxonomy" id="614101"/>
    <lineage>
        <taxon>Eukaryota</taxon>
        <taxon>Metazoa</taxon>
        <taxon>Ecdysozoa</taxon>
        <taxon>Arthropoda</taxon>
        <taxon>Hexapoda</taxon>
        <taxon>Insecta</taxon>
        <taxon>Pterygota</taxon>
        <taxon>Neoptera</taxon>
        <taxon>Polyneoptera</taxon>
        <taxon>Phasmatodea</taxon>
        <taxon>Verophasmatodea</taxon>
        <taxon>Anareolatae</taxon>
        <taxon>Phasmatidae</taxon>
        <taxon>Eurycanthinae</taxon>
        <taxon>Dryococelus</taxon>
    </lineage>
</organism>
<keyword evidence="2" id="KW-1185">Reference proteome</keyword>
<accession>A0ABQ9G9D0</accession>